<feature type="domain" description="Methyltransferase type 11" evidence="1">
    <location>
        <begin position="47"/>
        <end position="140"/>
    </location>
</feature>
<proteinExistence type="predicted"/>
<dbReference type="Pfam" id="PF08241">
    <property type="entry name" value="Methyltransf_11"/>
    <property type="match status" value="1"/>
</dbReference>
<dbReference type="GO" id="GO:0008757">
    <property type="term" value="F:S-adenosylmethionine-dependent methyltransferase activity"/>
    <property type="evidence" value="ECO:0007669"/>
    <property type="project" value="InterPro"/>
</dbReference>
<evidence type="ECO:0000313" key="4">
    <source>
        <dbReference type="Proteomes" id="UP000590964"/>
    </source>
</evidence>
<dbReference type="EMBL" id="JAGVWB010000005">
    <property type="protein sequence ID" value="MBS3057932.1"/>
    <property type="molecule type" value="Genomic_DNA"/>
</dbReference>
<evidence type="ECO:0000259" key="1">
    <source>
        <dbReference type="Pfam" id="PF08241"/>
    </source>
</evidence>
<dbReference type="EMBL" id="DUFW01000004">
    <property type="protein sequence ID" value="HIH21117.1"/>
    <property type="molecule type" value="Genomic_DNA"/>
</dbReference>
<gene>
    <name evidence="2" type="ORF">HA222_00440</name>
    <name evidence="3" type="ORF">J4478_00850</name>
</gene>
<reference evidence="3" key="2">
    <citation type="submission" date="2021-03" db="EMBL/GenBank/DDBJ databases">
        <authorList>
            <person name="Jaffe A."/>
        </authorList>
    </citation>
    <scope>NUCLEOTIDE SEQUENCE</scope>
    <source>
        <strain evidence="3">RIFCSPLOWO2_01_FULL_43_13</strain>
    </source>
</reference>
<accession>A0A7J4JZ32</accession>
<dbReference type="CDD" id="cd02440">
    <property type="entry name" value="AdoMet_MTases"/>
    <property type="match status" value="1"/>
</dbReference>
<dbReference type="PANTHER" id="PTHR43591">
    <property type="entry name" value="METHYLTRANSFERASE"/>
    <property type="match status" value="1"/>
</dbReference>
<dbReference type="Proteomes" id="UP000680185">
    <property type="component" value="Unassembled WGS sequence"/>
</dbReference>
<evidence type="ECO:0000313" key="3">
    <source>
        <dbReference type="EMBL" id="MBS3057932.1"/>
    </source>
</evidence>
<reference evidence="2" key="1">
    <citation type="journal article" date="2020" name="bioRxiv">
        <title>A rank-normalized archaeal taxonomy based on genome phylogeny resolves widespread incomplete and uneven classifications.</title>
        <authorList>
            <person name="Rinke C."/>
            <person name="Chuvochina M."/>
            <person name="Mussig A.J."/>
            <person name="Chaumeil P.-A."/>
            <person name="Waite D.W."/>
            <person name="Whitman W.B."/>
            <person name="Parks D.H."/>
            <person name="Hugenholtz P."/>
        </authorList>
    </citation>
    <scope>NUCLEOTIDE SEQUENCE</scope>
    <source>
        <strain evidence="2">UBA10191</strain>
    </source>
</reference>
<reference evidence="3" key="3">
    <citation type="submission" date="2021-05" db="EMBL/GenBank/DDBJ databases">
        <title>Protein family content uncovers lineage relationships and bacterial pathway maintenance mechanisms in DPANN archaea.</title>
        <authorList>
            <person name="Castelle C.J."/>
            <person name="Meheust R."/>
            <person name="Jaffe A.L."/>
            <person name="Seitz K."/>
            <person name="Gong X."/>
            <person name="Baker B.J."/>
            <person name="Banfield J.F."/>
        </authorList>
    </citation>
    <scope>NUCLEOTIDE SEQUENCE</scope>
    <source>
        <strain evidence="3">RIFCSPLOWO2_01_FULL_43_13</strain>
    </source>
</reference>
<dbReference type="Proteomes" id="UP000590964">
    <property type="component" value="Unassembled WGS sequence"/>
</dbReference>
<dbReference type="InterPro" id="IPR013216">
    <property type="entry name" value="Methyltransf_11"/>
</dbReference>
<evidence type="ECO:0000313" key="2">
    <source>
        <dbReference type="EMBL" id="HIH21117.1"/>
    </source>
</evidence>
<keyword evidence="2" id="KW-0808">Transferase</keyword>
<dbReference type="AlphaFoldDB" id="A0A7J4JZ32"/>
<dbReference type="Gene3D" id="3.40.50.150">
    <property type="entry name" value="Vaccinia Virus protein VP39"/>
    <property type="match status" value="1"/>
</dbReference>
<dbReference type="InterPro" id="IPR029063">
    <property type="entry name" value="SAM-dependent_MTases_sf"/>
</dbReference>
<name>A0A7J4JZ32_9ARCH</name>
<comment type="caution">
    <text evidence="2">The sequence shown here is derived from an EMBL/GenBank/DDBJ whole genome shotgun (WGS) entry which is preliminary data.</text>
</comment>
<organism evidence="2 4">
    <name type="scientific">Candidatus Iainarchaeum sp</name>
    <dbReference type="NCBI Taxonomy" id="3101447"/>
    <lineage>
        <taxon>Archaea</taxon>
        <taxon>Candidatus Iainarchaeota</taxon>
        <taxon>Candidatus Iainarchaeia</taxon>
        <taxon>Candidatus Iainarchaeales</taxon>
        <taxon>Candidatus Iainarchaeaceae</taxon>
        <taxon>Candidatus Iainarchaeum</taxon>
    </lineage>
</organism>
<dbReference type="GO" id="GO:0032259">
    <property type="term" value="P:methylation"/>
    <property type="evidence" value="ECO:0007669"/>
    <property type="project" value="UniProtKB-KW"/>
</dbReference>
<protein>
    <submittedName>
        <fullName evidence="2">Class I SAM-dependent methyltransferase</fullName>
    </submittedName>
</protein>
<keyword evidence="2" id="KW-0489">Methyltransferase</keyword>
<sequence>MKDYKGIEGDYYEKAHFEGHKAQKFHYESREEFLLELLDLEKKDNCLEIGCGSGVLSRKIQEKFRCWVTGTDISRSAIRHARKFQNKNLEFKVAGISKLPFKDEEFDAVVISHLIEHVENPGKALLEAKRVLKKNGKILIATPNYFSPWPIAEWVFDKVLAKKGYSLQDQHISKFDAWSTEKALRVAGFEVNYLRTLYILSMPASLFSTRISKALFKIDKLLSKLPLGMVTYAVAFKK</sequence>
<dbReference type="SUPFAM" id="SSF53335">
    <property type="entry name" value="S-adenosyl-L-methionine-dependent methyltransferases"/>
    <property type="match status" value="1"/>
</dbReference>